<organism evidence="1 2">
    <name type="scientific">Texcoconibacillus texcoconensis</name>
    <dbReference type="NCBI Taxonomy" id="1095777"/>
    <lineage>
        <taxon>Bacteria</taxon>
        <taxon>Bacillati</taxon>
        <taxon>Bacillota</taxon>
        <taxon>Bacilli</taxon>
        <taxon>Bacillales</taxon>
        <taxon>Bacillaceae</taxon>
        <taxon>Texcoconibacillus</taxon>
    </lineage>
</organism>
<evidence type="ECO:0000313" key="1">
    <source>
        <dbReference type="EMBL" id="MBB5172675.1"/>
    </source>
</evidence>
<dbReference type="Proteomes" id="UP000551878">
    <property type="component" value="Unassembled WGS sequence"/>
</dbReference>
<dbReference type="InterPro" id="IPR019642">
    <property type="entry name" value="DUF2507"/>
</dbReference>
<protein>
    <submittedName>
        <fullName evidence="1">Putative hydrocarbon binding protein</fullName>
    </submittedName>
</protein>
<sequence>MMSSSNEYTHTSEYDDSFGYQLIRRDLLNEIFDDDDGMVLYWAGKALARKHRTQSLEELVQFFQAARWGSLHLKKEKPTEYRFELSDLPYPDDNIPSLYLEAGFLAEQVEVWKGYTTETNYVVKRGKPKYIQFHVIWNRKEPVDHE</sequence>
<dbReference type="Gene3D" id="3.30.1380.20">
    <property type="entry name" value="Trafficking protein particle complex subunit 3"/>
    <property type="match status" value="1"/>
</dbReference>
<dbReference type="SUPFAM" id="SSF111126">
    <property type="entry name" value="Ligand-binding domain in the NO signalling and Golgi transport"/>
    <property type="match status" value="1"/>
</dbReference>
<dbReference type="EMBL" id="JACHHB010000003">
    <property type="protein sequence ID" value="MBB5172675.1"/>
    <property type="molecule type" value="Genomic_DNA"/>
</dbReference>
<dbReference type="InterPro" id="IPR024096">
    <property type="entry name" value="NO_sig/Golgi_transp_ligand-bd"/>
</dbReference>
<proteinExistence type="predicted"/>
<gene>
    <name evidence="1" type="ORF">HNQ41_000819</name>
</gene>
<reference evidence="1 2" key="1">
    <citation type="submission" date="2020-08" db="EMBL/GenBank/DDBJ databases">
        <title>Genomic Encyclopedia of Type Strains, Phase IV (KMG-IV): sequencing the most valuable type-strain genomes for metagenomic binning, comparative biology and taxonomic classification.</title>
        <authorList>
            <person name="Goeker M."/>
        </authorList>
    </citation>
    <scope>NUCLEOTIDE SEQUENCE [LARGE SCALE GENOMIC DNA]</scope>
    <source>
        <strain evidence="1 2">DSM 24696</strain>
    </source>
</reference>
<dbReference type="AlphaFoldDB" id="A0A840QMR9"/>
<keyword evidence="2" id="KW-1185">Reference proteome</keyword>
<dbReference type="Pfam" id="PF10702">
    <property type="entry name" value="DUF2507"/>
    <property type="match status" value="1"/>
</dbReference>
<accession>A0A840QMR9</accession>
<comment type="caution">
    <text evidence="1">The sequence shown here is derived from an EMBL/GenBank/DDBJ whole genome shotgun (WGS) entry which is preliminary data.</text>
</comment>
<name>A0A840QMR9_9BACI</name>
<evidence type="ECO:0000313" key="2">
    <source>
        <dbReference type="Proteomes" id="UP000551878"/>
    </source>
</evidence>